<evidence type="ECO:0000313" key="1">
    <source>
        <dbReference type="EMBL" id="KIK57551.1"/>
    </source>
</evidence>
<name>A0A0D0BQV6_9AGAR</name>
<keyword evidence="2" id="KW-1185">Reference proteome</keyword>
<dbReference type="HOGENOM" id="CLU_1525322_0_0_1"/>
<dbReference type="Proteomes" id="UP000053593">
    <property type="component" value="Unassembled WGS sequence"/>
</dbReference>
<reference evidence="1 2" key="1">
    <citation type="submission" date="2014-04" db="EMBL/GenBank/DDBJ databases">
        <title>Evolutionary Origins and Diversification of the Mycorrhizal Mutualists.</title>
        <authorList>
            <consortium name="DOE Joint Genome Institute"/>
            <consortium name="Mycorrhizal Genomics Consortium"/>
            <person name="Kohler A."/>
            <person name="Kuo A."/>
            <person name="Nagy L.G."/>
            <person name="Floudas D."/>
            <person name="Copeland A."/>
            <person name="Barry K.W."/>
            <person name="Cichocki N."/>
            <person name="Veneault-Fourrey C."/>
            <person name="LaButti K."/>
            <person name="Lindquist E.A."/>
            <person name="Lipzen A."/>
            <person name="Lundell T."/>
            <person name="Morin E."/>
            <person name="Murat C."/>
            <person name="Riley R."/>
            <person name="Ohm R."/>
            <person name="Sun H."/>
            <person name="Tunlid A."/>
            <person name="Henrissat B."/>
            <person name="Grigoriev I.V."/>
            <person name="Hibbett D.S."/>
            <person name="Martin F."/>
        </authorList>
    </citation>
    <scope>NUCLEOTIDE SEQUENCE [LARGE SCALE GENOMIC DNA]</scope>
    <source>
        <strain evidence="1 2">FD-317 M1</strain>
    </source>
</reference>
<proteinExistence type="predicted"/>
<accession>A0A0D0BQV6</accession>
<protein>
    <submittedName>
        <fullName evidence="1">Unplaced genomic scaffold GYMLUscaffold_42, whole genome shotgun sequence</fullName>
    </submittedName>
</protein>
<dbReference type="EMBL" id="KN834790">
    <property type="protein sequence ID" value="KIK57551.1"/>
    <property type="molecule type" value="Genomic_DNA"/>
</dbReference>
<dbReference type="AlphaFoldDB" id="A0A0D0BQV6"/>
<gene>
    <name evidence="1" type="ORF">GYMLUDRAFT_752580</name>
</gene>
<organism evidence="1 2">
    <name type="scientific">Collybiopsis luxurians FD-317 M1</name>
    <dbReference type="NCBI Taxonomy" id="944289"/>
    <lineage>
        <taxon>Eukaryota</taxon>
        <taxon>Fungi</taxon>
        <taxon>Dikarya</taxon>
        <taxon>Basidiomycota</taxon>
        <taxon>Agaricomycotina</taxon>
        <taxon>Agaricomycetes</taxon>
        <taxon>Agaricomycetidae</taxon>
        <taxon>Agaricales</taxon>
        <taxon>Marasmiineae</taxon>
        <taxon>Omphalotaceae</taxon>
        <taxon>Collybiopsis</taxon>
        <taxon>Collybiopsis luxurians</taxon>
    </lineage>
</organism>
<sequence length="176" mass="20075">MVSSILRSSFLGSVPARHLTLLILQFPSPPQTTLYRAFVFLYFCRFRRFIYIYVSPLSCPYFPSIRVCHLFHLARLVDNGQVCVGVRRDCVCSVAVIVYLYNISIFSGSSYGVLKRCVHAFCITPKMGLYSKLVVDTRLIVEGFWVRLPAVKWNGCTPVEEALGLPVTFHVRFNTH</sequence>
<evidence type="ECO:0000313" key="2">
    <source>
        <dbReference type="Proteomes" id="UP000053593"/>
    </source>
</evidence>